<gene>
    <name evidence="2" type="primary">Depdc5_0</name>
    <name evidence="2" type="ORF">E2C01_077527</name>
</gene>
<dbReference type="OrthoDB" id="39497at2759"/>
<organism evidence="2 3">
    <name type="scientific">Portunus trituberculatus</name>
    <name type="common">Swimming crab</name>
    <name type="synonym">Neptunus trituberculatus</name>
    <dbReference type="NCBI Taxonomy" id="210409"/>
    <lineage>
        <taxon>Eukaryota</taxon>
        <taxon>Metazoa</taxon>
        <taxon>Ecdysozoa</taxon>
        <taxon>Arthropoda</taxon>
        <taxon>Crustacea</taxon>
        <taxon>Multicrustacea</taxon>
        <taxon>Malacostraca</taxon>
        <taxon>Eumalacostraca</taxon>
        <taxon>Eucarida</taxon>
        <taxon>Decapoda</taxon>
        <taxon>Pleocyemata</taxon>
        <taxon>Brachyura</taxon>
        <taxon>Eubrachyura</taxon>
        <taxon>Portunoidea</taxon>
        <taxon>Portunidae</taxon>
        <taxon>Portuninae</taxon>
        <taxon>Portunus</taxon>
    </lineage>
</organism>
<protein>
    <submittedName>
        <fullName evidence="2">DEP domain-containing protein 5</fullName>
    </submittedName>
</protein>
<dbReference type="AlphaFoldDB" id="A0A5B7IBM6"/>
<reference evidence="2 3" key="1">
    <citation type="submission" date="2019-05" db="EMBL/GenBank/DDBJ databases">
        <title>Another draft genome of Portunus trituberculatus and its Hox gene families provides insights of decapod evolution.</title>
        <authorList>
            <person name="Jeong J.-H."/>
            <person name="Song I."/>
            <person name="Kim S."/>
            <person name="Choi T."/>
            <person name="Kim D."/>
            <person name="Ryu S."/>
            <person name="Kim W."/>
        </authorList>
    </citation>
    <scope>NUCLEOTIDE SEQUENCE [LARGE SCALE GENOMIC DNA]</scope>
    <source>
        <tissue evidence="2">Muscle</tissue>
    </source>
</reference>
<proteinExistence type="predicted"/>
<evidence type="ECO:0000256" key="1">
    <source>
        <dbReference type="SAM" id="MobiDB-lite"/>
    </source>
</evidence>
<evidence type="ECO:0000313" key="3">
    <source>
        <dbReference type="Proteomes" id="UP000324222"/>
    </source>
</evidence>
<evidence type="ECO:0000313" key="2">
    <source>
        <dbReference type="EMBL" id="MPC82841.1"/>
    </source>
</evidence>
<name>A0A5B7IBM6_PORTR</name>
<feature type="region of interest" description="Disordered" evidence="1">
    <location>
        <begin position="108"/>
        <end position="154"/>
    </location>
</feature>
<dbReference type="EMBL" id="VSRR010060895">
    <property type="protein sequence ID" value="MPC82841.1"/>
    <property type="molecule type" value="Genomic_DNA"/>
</dbReference>
<dbReference type="Proteomes" id="UP000324222">
    <property type="component" value="Unassembled WGS sequence"/>
</dbReference>
<comment type="caution">
    <text evidence="2">The sequence shown here is derived from an EMBL/GenBank/DDBJ whole genome shotgun (WGS) entry which is preliminary data.</text>
</comment>
<feature type="region of interest" description="Disordered" evidence="1">
    <location>
        <begin position="49"/>
        <end position="74"/>
    </location>
</feature>
<keyword evidence="3" id="KW-1185">Reference proteome</keyword>
<feature type="compositionally biased region" description="Polar residues" evidence="1">
    <location>
        <begin position="108"/>
        <end position="137"/>
    </location>
</feature>
<sequence>MGSGVGSVIDKSPAINIPARITENKMYSQSFGALNVEGVQRPCTQALYEGDETSPSHSKVGSSNGASPCERTQVRGSKVVWADRADTGVKLTLIHNIHILPCLGPTLGEQSDSQHQGPSPHITDSSCHPQLTKNKPVSTHRPGRSLINPFDPSHMTIKLTSNRRRWIHIFPKGERERERERYQQHN</sequence>
<accession>A0A5B7IBM6</accession>
<feature type="compositionally biased region" description="Polar residues" evidence="1">
    <location>
        <begin position="53"/>
        <end position="66"/>
    </location>
</feature>